<feature type="binding site" evidence="12">
    <location>
        <position position="378"/>
    </location>
    <ligand>
        <name>(2R)-2-phosphoglycerate</name>
        <dbReference type="ChEBI" id="CHEBI:58289"/>
    </ligand>
</feature>
<dbReference type="GO" id="GO:0004634">
    <property type="term" value="F:phosphopyruvate hydratase activity"/>
    <property type="evidence" value="ECO:0007669"/>
    <property type="project" value="UniProtKB-UniRule"/>
</dbReference>
<evidence type="ECO:0000256" key="14">
    <source>
        <dbReference type="PIRSR" id="PIRSR001400-2"/>
    </source>
</evidence>
<evidence type="ECO:0000256" key="4">
    <source>
        <dbReference type="ARBA" id="ARBA00017068"/>
    </source>
</evidence>
<dbReference type="PANTHER" id="PTHR11902">
    <property type="entry name" value="ENOLASE"/>
    <property type="match status" value="1"/>
</dbReference>
<evidence type="ECO:0000256" key="12">
    <source>
        <dbReference type="HAMAP-Rule" id="MF_00318"/>
    </source>
</evidence>
<dbReference type="EMBL" id="CP033459">
    <property type="protein sequence ID" value="QFQ12487.1"/>
    <property type="molecule type" value="Genomic_DNA"/>
</dbReference>
<dbReference type="SUPFAM" id="SSF54826">
    <property type="entry name" value="Enolase N-terminal domain-like"/>
    <property type="match status" value="1"/>
</dbReference>
<evidence type="ECO:0000313" key="19">
    <source>
        <dbReference type="Proteomes" id="UP000249375"/>
    </source>
</evidence>
<feature type="domain" description="Enolase N-terminal" evidence="17">
    <location>
        <begin position="3"/>
        <end position="133"/>
    </location>
</feature>
<feature type="binding site" evidence="12 15">
    <location>
        <position position="297"/>
    </location>
    <ligand>
        <name>Mg(2+)</name>
        <dbReference type="ChEBI" id="CHEBI:18420"/>
    </ligand>
</feature>
<dbReference type="KEGG" id="alq:C7Y71_005370"/>
<dbReference type="SFLD" id="SFLDS00001">
    <property type="entry name" value="Enolase"/>
    <property type="match status" value="1"/>
</dbReference>
<dbReference type="PIRSF" id="PIRSF001400">
    <property type="entry name" value="Enolase"/>
    <property type="match status" value="1"/>
</dbReference>
<keyword evidence="9 12" id="KW-0324">Glycolysis</keyword>
<dbReference type="GO" id="GO:0005576">
    <property type="term" value="C:extracellular region"/>
    <property type="evidence" value="ECO:0007669"/>
    <property type="project" value="UniProtKB-SubCell"/>
</dbReference>
<keyword evidence="8 12" id="KW-0460">Magnesium</keyword>
<feature type="binding site" evidence="12">
    <location>
        <position position="400"/>
    </location>
    <ligand>
        <name>(2R)-2-phosphoglycerate</name>
        <dbReference type="ChEBI" id="CHEBI:58289"/>
    </ligand>
</feature>
<dbReference type="SMART" id="SM01193">
    <property type="entry name" value="Enolase_N"/>
    <property type="match status" value="1"/>
</dbReference>
<organism evidence="18 19">
    <name type="scientific">Pseudoprevotella muciniphila</name>
    <dbReference type="NCBI Taxonomy" id="2133944"/>
    <lineage>
        <taxon>Bacteria</taxon>
        <taxon>Pseudomonadati</taxon>
        <taxon>Bacteroidota</taxon>
        <taxon>Bacteroidia</taxon>
        <taxon>Bacteroidales</taxon>
        <taxon>Prevotellaceae</taxon>
        <taxon>Pseudoprevotella</taxon>
    </lineage>
</organism>
<dbReference type="PRINTS" id="PR00148">
    <property type="entry name" value="ENOLASE"/>
</dbReference>
<accession>A0A5P8E6J1</accession>
<gene>
    <name evidence="12" type="primary">eno</name>
    <name evidence="18" type="ORF">C7Y71_005370</name>
</gene>
<evidence type="ECO:0000256" key="9">
    <source>
        <dbReference type="ARBA" id="ARBA00023152"/>
    </source>
</evidence>
<dbReference type="Proteomes" id="UP000249375">
    <property type="component" value="Chromosome"/>
</dbReference>
<keyword evidence="7 12" id="KW-0479">Metal-binding</keyword>
<dbReference type="GO" id="GO:0006096">
    <property type="term" value="P:glycolytic process"/>
    <property type="evidence" value="ECO:0007669"/>
    <property type="project" value="UniProtKB-UniRule"/>
</dbReference>
<sequence length="438" mass="47181">MEIKAIKGREILDSRGNPTVEVDVILANGVLGRAAVPSGASTGENEALELRDGDKGRYLGKGVQKAVDNVNKVIAPALIGHCVYDQRGIDHKMLALDGTKTKSNLGANAILGVSLAVAQAASKSLGMPLYRYIGGTNTYTLPVPMMNIINGGAHSDAPIAFQEFMIRPVGAPTFKEGIRMGAEVFHALAKLLKKRGLSTAVGDEGGFAPKFDGIEDALDSIMQAIKDAGYEPGKDVTIAMDCAASEFCVKEGDAFYYDYKQLKNGAQKDPNGEKLDVKGQIKFLEHLIEKYPIDSIEDGMSEEDWAGWAELTAAVGDRCQLVGDDLFVTNVEYLRRGIKEKCGNSILIKVNQIGSLTETLDAIEMAHRAGFTSVTSHRSGETEDTTIADIAVATNSGQIKTGSMSRTDRLAKYNQLLRIEEELGDLAVYGTEVKTKRK</sequence>
<dbReference type="FunFam" id="3.30.390.10:FF:000001">
    <property type="entry name" value="Enolase"/>
    <property type="match status" value="1"/>
</dbReference>
<dbReference type="CDD" id="cd03313">
    <property type="entry name" value="enolase"/>
    <property type="match status" value="1"/>
</dbReference>
<feature type="binding site" evidence="14">
    <location>
        <position position="297"/>
    </location>
    <ligand>
        <name>substrate</name>
    </ligand>
</feature>
<evidence type="ECO:0000256" key="6">
    <source>
        <dbReference type="ARBA" id="ARBA00022525"/>
    </source>
</evidence>
<evidence type="ECO:0000256" key="1">
    <source>
        <dbReference type="ARBA" id="ARBA00005031"/>
    </source>
</evidence>
<keyword evidence="5 12" id="KW-0963">Cytoplasm</keyword>
<dbReference type="InterPro" id="IPR020809">
    <property type="entry name" value="Enolase_CS"/>
</dbReference>
<evidence type="ECO:0000259" key="17">
    <source>
        <dbReference type="SMART" id="SM01193"/>
    </source>
</evidence>
<dbReference type="NCBIfam" id="TIGR01060">
    <property type="entry name" value="eno"/>
    <property type="match status" value="1"/>
</dbReference>
<feature type="binding site" evidence="12">
    <location>
        <position position="349"/>
    </location>
    <ligand>
        <name>(2R)-2-phosphoglycerate</name>
        <dbReference type="ChEBI" id="CHEBI:58289"/>
    </ligand>
</feature>
<feature type="binding site" evidence="14">
    <location>
        <position position="400"/>
    </location>
    <ligand>
        <name>substrate</name>
    </ligand>
</feature>
<feature type="active site" description="Proton donor" evidence="12 13">
    <location>
        <position position="204"/>
    </location>
</feature>
<dbReference type="PROSITE" id="PS00164">
    <property type="entry name" value="ENOLASE"/>
    <property type="match status" value="1"/>
</dbReference>
<evidence type="ECO:0000256" key="10">
    <source>
        <dbReference type="ARBA" id="ARBA00023239"/>
    </source>
</evidence>
<feature type="binding site" evidence="12">
    <location>
        <position position="379"/>
    </location>
    <ligand>
        <name>(2R)-2-phosphoglycerate</name>
        <dbReference type="ChEBI" id="CHEBI:58289"/>
    </ligand>
</feature>
<evidence type="ECO:0000256" key="11">
    <source>
        <dbReference type="ARBA" id="ARBA00045763"/>
    </source>
</evidence>
<dbReference type="Gene3D" id="3.30.390.10">
    <property type="entry name" value="Enolase-like, N-terminal domain"/>
    <property type="match status" value="1"/>
</dbReference>
<dbReference type="InterPro" id="IPR000941">
    <property type="entry name" value="Enolase"/>
</dbReference>
<comment type="function">
    <text evidence="11 12">Catalyzes the reversible conversion of 2-phosphoglycerate (2-PG) into phosphoenolpyruvate (PEP). It is essential for the degradation of carbohydrates via glycolysis.</text>
</comment>
<dbReference type="SMART" id="SM01192">
    <property type="entry name" value="Enolase_C"/>
    <property type="match status" value="1"/>
</dbReference>
<dbReference type="SUPFAM" id="SSF51604">
    <property type="entry name" value="Enolase C-terminal domain-like"/>
    <property type="match status" value="1"/>
</dbReference>
<evidence type="ECO:0000256" key="2">
    <source>
        <dbReference type="ARBA" id="ARBA00009604"/>
    </source>
</evidence>
<keyword evidence="10 12" id="KW-0456">Lyase</keyword>
<comment type="cofactor">
    <cofactor evidence="12">
        <name>Mg(2+)</name>
        <dbReference type="ChEBI" id="CHEBI:18420"/>
    </cofactor>
    <text evidence="12">Binds a second Mg(2+) ion via substrate during catalysis.</text>
</comment>
<comment type="similarity">
    <text evidence="2 12">Belongs to the enolase family.</text>
</comment>
<dbReference type="SFLD" id="SFLDF00002">
    <property type="entry name" value="enolase"/>
    <property type="match status" value="1"/>
</dbReference>
<evidence type="ECO:0000256" key="13">
    <source>
        <dbReference type="PIRSR" id="PIRSR001400-1"/>
    </source>
</evidence>
<dbReference type="GO" id="GO:0000287">
    <property type="term" value="F:magnesium ion binding"/>
    <property type="evidence" value="ECO:0007669"/>
    <property type="project" value="UniProtKB-UniRule"/>
</dbReference>
<evidence type="ECO:0000313" key="18">
    <source>
        <dbReference type="EMBL" id="QFQ12487.1"/>
    </source>
</evidence>
<feature type="binding site" evidence="14">
    <location>
        <position position="324"/>
    </location>
    <ligand>
        <name>substrate</name>
    </ligand>
</feature>
<feature type="binding site" evidence="14">
    <location>
        <begin position="376"/>
        <end position="379"/>
    </location>
    <ligand>
        <name>substrate</name>
    </ligand>
</feature>
<protein>
    <recommendedName>
        <fullName evidence="4 12">Enolase</fullName>
        <ecNumber evidence="3 12">4.2.1.11</ecNumber>
    </recommendedName>
    <alternativeName>
        <fullName evidence="12">2-phospho-D-glycerate hydro-lyase</fullName>
    </alternativeName>
    <alternativeName>
        <fullName evidence="12">2-phosphoglycerate dehydratase</fullName>
    </alternativeName>
</protein>
<evidence type="ECO:0000256" key="8">
    <source>
        <dbReference type="ARBA" id="ARBA00022842"/>
    </source>
</evidence>
<feature type="binding site" evidence="12 15">
    <location>
        <position position="241"/>
    </location>
    <ligand>
        <name>Mg(2+)</name>
        <dbReference type="ChEBI" id="CHEBI:18420"/>
    </ligand>
</feature>
<feature type="binding site" evidence="12 15">
    <location>
        <position position="324"/>
    </location>
    <ligand>
        <name>Mg(2+)</name>
        <dbReference type="ChEBI" id="CHEBI:18420"/>
    </ligand>
</feature>
<reference evidence="18 19" key="1">
    <citation type="submission" date="2018-11" db="EMBL/GenBank/DDBJ databases">
        <authorList>
            <person name="Na S.W."/>
            <person name="Baik M."/>
        </authorList>
    </citation>
    <scope>NUCLEOTIDE SEQUENCE [LARGE SCALE GENOMIC DNA]</scope>
    <source>
        <strain evidence="18 19">E39</strain>
    </source>
</reference>
<dbReference type="Gene3D" id="3.20.20.120">
    <property type="entry name" value="Enolase-like C-terminal domain"/>
    <property type="match status" value="1"/>
</dbReference>
<comment type="catalytic activity">
    <reaction evidence="12">
        <text>(2R)-2-phosphoglycerate = phosphoenolpyruvate + H2O</text>
        <dbReference type="Rhea" id="RHEA:10164"/>
        <dbReference type="ChEBI" id="CHEBI:15377"/>
        <dbReference type="ChEBI" id="CHEBI:58289"/>
        <dbReference type="ChEBI" id="CHEBI:58702"/>
        <dbReference type="EC" id="4.2.1.11"/>
    </reaction>
</comment>
<feature type="domain" description="Enolase C-terminal TIM barrel" evidence="16">
    <location>
        <begin position="138"/>
        <end position="436"/>
    </location>
</feature>
<comment type="pathway">
    <text evidence="1 12">Carbohydrate degradation; glycolysis; pyruvate from D-glyceraldehyde 3-phosphate: step 4/5.</text>
</comment>
<dbReference type="Pfam" id="PF03952">
    <property type="entry name" value="Enolase_N"/>
    <property type="match status" value="1"/>
</dbReference>
<dbReference type="Pfam" id="PF00113">
    <property type="entry name" value="Enolase_C"/>
    <property type="match status" value="1"/>
</dbReference>
<dbReference type="InterPro" id="IPR020811">
    <property type="entry name" value="Enolase_N"/>
</dbReference>
<dbReference type="HAMAP" id="MF_00318">
    <property type="entry name" value="Enolase"/>
    <property type="match status" value="1"/>
</dbReference>
<feature type="binding site" evidence="14">
    <location>
        <position position="163"/>
    </location>
    <ligand>
        <name>substrate</name>
    </ligand>
</feature>
<keyword evidence="19" id="KW-1185">Reference proteome</keyword>
<dbReference type="EC" id="4.2.1.11" evidence="3 12"/>
<comment type="cofactor">
    <cofactor evidence="15">
        <name>Mg(2+)</name>
        <dbReference type="ChEBI" id="CHEBI:18420"/>
    </cofactor>
    <text evidence="15">Mg(2+) is required for catalysis and for stabilizing the dimer.</text>
</comment>
<dbReference type="RefSeq" id="WP_111897352.1">
    <property type="nucleotide sequence ID" value="NZ_CP033459.1"/>
</dbReference>
<dbReference type="InterPro" id="IPR029017">
    <property type="entry name" value="Enolase-like_N"/>
</dbReference>
<evidence type="ECO:0000256" key="7">
    <source>
        <dbReference type="ARBA" id="ARBA00022723"/>
    </source>
</evidence>
<evidence type="ECO:0000256" key="5">
    <source>
        <dbReference type="ARBA" id="ARBA00022490"/>
    </source>
</evidence>
<feature type="binding site" evidence="12">
    <location>
        <position position="162"/>
    </location>
    <ligand>
        <name>(2R)-2-phosphoglycerate</name>
        <dbReference type="ChEBI" id="CHEBI:58289"/>
    </ligand>
</feature>
<dbReference type="PANTHER" id="PTHR11902:SF1">
    <property type="entry name" value="ENOLASE"/>
    <property type="match status" value="1"/>
</dbReference>
<dbReference type="GO" id="GO:0000015">
    <property type="term" value="C:phosphopyruvate hydratase complex"/>
    <property type="evidence" value="ECO:0007669"/>
    <property type="project" value="InterPro"/>
</dbReference>
<feature type="binding site" evidence="14">
    <location>
        <position position="154"/>
    </location>
    <ligand>
        <name>substrate</name>
    </ligand>
</feature>
<dbReference type="FunFam" id="3.20.20.120:FF:000001">
    <property type="entry name" value="Enolase"/>
    <property type="match status" value="1"/>
</dbReference>
<proteinExistence type="inferred from homology"/>
<feature type="active site" description="Proton acceptor" evidence="12 13">
    <location>
        <position position="349"/>
    </location>
</feature>
<evidence type="ECO:0000259" key="16">
    <source>
        <dbReference type="SMART" id="SM01192"/>
    </source>
</evidence>
<name>A0A5P8E6J1_9BACT</name>
<comment type="subcellular location">
    <subcellularLocation>
        <location evidence="12">Cytoplasm</location>
    </subcellularLocation>
    <subcellularLocation>
        <location evidence="12">Secreted</location>
    </subcellularLocation>
    <subcellularLocation>
        <location evidence="12">Cell surface</location>
    </subcellularLocation>
    <text evidence="12">Fractions of enolase are present in both the cytoplasm and on the cell surface.</text>
</comment>
<dbReference type="UniPathway" id="UPA00109">
    <property type="reaction ID" value="UER00187"/>
</dbReference>
<dbReference type="InterPro" id="IPR020810">
    <property type="entry name" value="Enolase_C"/>
</dbReference>
<dbReference type="AlphaFoldDB" id="A0A5P8E6J1"/>
<dbReference type="GO" id="GO:0009986">
    <property type="term" value="C:cell surface"/>
    <property type="evidence" value="ECO:0007669"/>
    <property type="project" value="UniProtKB-SubCell"/>
</dbReference>
<evidence type="ECO:0000256" key="15">
    <source>
        <dbReference type="PIRSR" id="PIRSR001400-3"/>
    </source>
</evidence>
<evidence type="ECO:0000256" key="3">
    <source>
        <dbReference type="ARBA" id="ARBA00012058"/>
    </source>
</evidence>
<dbReference type="InterPro" id="IPR036849">
    <property type="entry name" value="Enolase-like_C_sf"/>
</dbReference>
<keyword evidence="6 12" id="KW-0964">Secreted</keyword>
<dbReference type="OrthoDB" id="9804716at2"/>
<dbReference type="SFLD" id="SFLDG00178">
    <property type="entry name" value="enolase"/>
    <property type="match status" value="1"/>
</dbReference>
<keyword evidence="18" id="KW-0670">Pyruvate</keyword>